<keyword evidence="1" id="KW-0472">Membrane</keyword>
<comment type="caution">
    <text evidence="2">The sequence shown here is derived from an EMBL/GenBank/DDBJ whole genome shotgun (WGS) entry which is preliminary data.</text>
</comment>
<keyword evidence="3" id="KW-1185">Reference proteome</keyword>
<gene>
    <name evidence="2" type="ORF">FDENT_4057</name>
</gene>
<keyword evidence="1" id="KW-1133">Transmembrane helix</keyword>
<evidence type="ECO:0000256" key="1">
    <source>
        <dbReference type="SAM" id="Phobius"/>
    </source>
</evidence>
<sequence>MTSSTSSSSSTPSNAPIVLGYAYDGCLGSRDNYPSFTLVATESDMAVQRCIEMSTGSKYVGLYKQSCYKADSLNGTEFVSSRFFIIIFLFTFFTSRIFVAHYPYFILAILFLLFTFCNTRYIDNNGKFFDKE</sequence>
<organism evidence="2 3">
    <name type="scientific">Fusarium denticulatum</name>
    <dbReference type="NCBI Taxonomy" id="48507"/>
    <lineage>
        <taxon>Eukaryota</taxon>
        <taxon>Fungi</taxon>
        <taxon>Dikarya</taxon>
        <taxon>Ascomycota</taxon>
        <taxon>Pezizomycotina</taxon>
        <taxon>Sordariomycetes</taxon>
        <taxon>Hypocreomycetidae</taxon>
        <taxon>Hypocreales</taxon>
        <taxon>Nectriaceae</taxon>
        <taxon>Fusarium</taxon>
        <taxon>Fusarium fujikuroi species complex</taxon>
    </lineage>
</organism>
<protein>
    <submittedName>
        <fullName evidence="2">Uncharacterized protein</fullName>
    </submittedName>
</protein>
<dbReference type="AlphaFoldDB" id="A0A8H5X7D9"/>
<proteinExistence type="predicted"/>
<name>A0A8H5X7D9_9HYPO</name>
<evidence type="ECO:0000313" key="2">
    <source>
        <dbReference type="EMBL" id="KAF5690167.1"/>
    </source>
</evidence>
<dbReference type="Proteomes" id="UP000562682">
    <property type="component" value="Unassembled WGS sequence"/>
</dbReference>
<feature type="transmembrane region" description="Helical" evidence="1">
    <location>
        <begin position="104"/>
        <end position="122"/>
    </location>
</feature>
<feature type="transmembrane region" description="Helical" evidence="1">
    <location>
        <begin position="79"/>
        <end position="98"/>
    </location>
</feature>
<dbReference type="EMBL" id="JAAOAK010000091">
    <property type="protein sequence ID" value="KAF5690167.1"/>
    <property type="molecule type" value="Genomic_DNA"/>
</dbReference>
<keyword evidence="1" id="KW-0812">Transmembrane</keyword>
<accession>A0A8H5X7D9</accession>
<evidence type="ECO:0000313" key="3">
    <source>
        <dbReference type="Proteomes" id="UP000562682"/>
    </source>
</evidence>
<reference evidence="2 3" key="1">
    <citation type="submission" date="2020-05" db="EMBL/GenBank/DDBJ databases">
        <title>Identification and distribution of gene clusters putatively required for synthesis of sphingolipid metabolism inhibitors in phylogenetically diverse species of the filamentous fungus Fusarium.</title>
        <authorList>
            <person name="Kim H.-S."/>
            <person name="Busman M."/>
            <person name="Brown D.W."/>
            <person name="Divon H."/>
            <person name="Uhlig S."/>
            <person name="Proctor R.H."/>
        </authorList>
    </citation>
    <scope>NUCLEOTIDE SEQUENCE [LARGE SCALE GENOMIC DNA]</scope>
    <source>
        <strain evidence="2 3">NRRL 25311</strain>
    </source>
</reference>